<keyword evidence="3" id="KW-1185">Reference proteome</keyword>
<dbReference type="AlphaFoldDB" id="A0A554WTL4"/>
<reference evidence="2 3" key="1">
    <citation type="submission" date="2019-07" db="EMBL/GenBank/DDBJ databases">
        <title>Tepidimonas sediminis YIM 72259 draft genome.</title>
        <authorList>
            <person name="Da Costa M.S."/>
            <person name="Froufe H.J.C."/>
            <person name="Egas C."/>
            <person name="Albuquerque L."/>
        </authorList>
    </citation>
    <scope>NUCLEOTIDE SEQUENCE [LARGE SCALE GENOMIC DNA]</scope>
    <source>
        <strain evidence="2 3">YIM 72259</strain>
    </source>
</reference>
<name>A0A554WTL4_9BURK</name>
<organism evidence="2 3">
    <name type="scientific">Tepidimonas sediminis</name>
    <dbReference type="NCBI Taxonomy" id="2588941"/>
    <lineage>
        <taxon>Bacteria</taxon>
        <taxon>Pseudomonadati</taxon>
        <taxon>Pseudomonadota</taxon>
        <taxon>Betaproteobacteria</taxon>
        <taxon>Burkholderiales</taxon>
        <taxon>Tepidimonas</taxon>
    </lineage>
</organism>
<evidence type="ECO:0000313" key="3">
    <source>
        <dbReference type="Proteomes" id="UP000320225"/>
    </source>
</evidence>
<accession>A0A554WTL4</accession>
<gene>
    <name evidence="2" type="ORF">Tsedi_00620</name>
</gene>
<comment type="caution">
    <text evidence="2">The sequence shown here is derived from an EMBL/GenBank/DDBJ whole genome shotgun (WGS) entry which is preliminary data.</text>
</comment>
<proteinExistence type="predicted"/>
<sequence length="85" mass="9195">MSDTTKRKPPAAGRGRKPGSKNRVPARLGELILGALADVGGREYLARCFLDPEPRIRAAALALLARLLPPAQSDAQPEVVIRWEP</sequence>
<dbReference type="EMBL" id="VJND01000002">
    <property type="protein sequence ID" value="TSE26910.1"/>
    <property type="molecule type" value="Genomic_DNA"/>
</dbReference>
<evidence type="ECO:0008006" key="4">
    <source>
        <dbReference type="Google" id="ProtNLM"/>
    </source>
</evidence>
<evidence type="ECO:0000313" key="2">
    <source>
        <dbReference type="EMBL" id="TSE26910.1"/>
    </source>
</evidence>
<evidence type="ECO:0000256" key="1">
    <source>
        <dbReference type="SAM" id="MobiDB-lite"/>
    </source>
</evidence>
<feature type="region of interest" description="Disordered" evidence="1">
    <location>
        <begin position="1"/>
        <end position="24"/>
    </location>
</feature>
<protein>
    <recommendedName>
        <fullName evidence="4">HEAT repeat domain-containing protein</fullName>
    </recommendedName>
</protein>
<dbReference type="Proteomes" id="UP000320225">
    <property type="component" value="Unassembled WGS sequence"/>
</dbReference>